<dbReference type="SMART" id="SM00225">
    <property type="entry name" value="BTB"/>
    <property type="match status" value="1"/>
</dbReference>
<proteinExistence type="predicted"/>
<dbReference type="Gene3D" id="2.60.120.820">
    <property type="entry name" value="PHR domain"/>
    <property type="match status" value="1"/>
</dbReference>
<comment type="subcellular location">
    <subcellularLocation>
        <location evidence="1">Cytoplasm</location>
    </subcellularLocation>
</comment>
<dbReference type="Gene3D" id="1.25.40.420">
    <property type="match status" value="1"/>
</dbReference>
<reference evidence="4" key="1">
    <citation type="journal article" date="2019" name="bioRxiv">
        <title>The Genome of the Zebra Mussel, Dreissena polymorpha: A Resource for Invasive Species Research.</title>
        <authorList>
            <person name="McCartney M.A."/>
            <person name="Auch B."/>
            <person name="Kono T."/>
            <person name="Mallez S."/>
            <person name="Zhang Y."/>
            <person name="Obille A."/>
            <person name="Becker A."/>
            <person name="Abrahante J.E."/>
            <person name="Garbe J."/>
            <person name="Badalamenti J.P."/>
            <person name="Herman A."/>
            <person name="Mangelson H."/>
            <person name="Liachko I."/>
            <person name="Sullivan S."/>
            <person name="Sone E.D."/>
            <person name="Koren S."/>
            <person name="Silverstein K.A.T."/>
            <person name="Beckman K.B."/>
            <person name="Gohl D.M."/>
        </authorList>
    </citation>
    <scope>NUCLEOTIDE SEQUENCE</scope>
    <source>
        <strain evidence="4">Duluth1</strain>
        <tissue evidence="4">Whole animal</tissue>
    </source>
</reference>
<dbReference type="GO" id="GO:0005737">
    <property type="term" value="C:cytoplasm"/>
    <property type="evidence" value="ECO:0007669"/>
    <property type="project" value="UniProtKB-SubCell"/>
</dbReference>
<dbReference type="InterPro" id="IPR000210">
    <property type="entry name" value="BTB/POZ_dom"/>
</dbReference>
<dbReference type="Proteomes" id="UP000828390">
    <property type="component" value="Unassembled WGS sequence"/>
</dbReference>
<dbReference type="AlphaFoldDB" id="A0A9D4F9Y6"/>
<protein>
    <recommendedName>
        <fullName evidence="3">BTB domain-containing protein</fullName>
    </recommendedName>
</protein>
<evidence type="ECO:0000313" key="4">
    <source>
        <dbReference type="EMBL" id="KAH3792735.1"/>
    </source>
</evidence>
<feature type="domain" description="BTB" evidence="3">
    <location>
        <begin position="25"/>
        <end position="93"/>
    </location>
</feature>
<dbReference type="SUPFAM" id="SSF54695">
    <property type="entry name" value="POZ domain"/>
    <property type="match status" value="1"/>
</dbReference>
<gene>
    <name evidence="4" type="ORF">DPMN_146234</name>
</gene>
<dbReference type="InterPro" id="IPR011705">
    <property type="entry name" value="BACK"/>
</dbReference>
<organism evidence="4 5">
    <name type="scientific">Dreissena polymorpha</name>
    <name type="common">Zebra mussel</name>
    <name type="synonym">Mytilus polymorpha</name>
    <dbReference type="NCBI Taxonomy" id="45954"/>
    <lineage>
        <taxon>Eukaryota</taxon>
        <taxon>Metazoa</taxon>
        <taxon>Spiralia</taxon>
        <taxon>Lophotrochozoa</taxon>
        <taxon>Mollusca</taxon>
        <taxon>Bivalvia</taxon>
        <taxon>Autobranchia</taxon>
        <taxon>Heteroconchia</taxon>
        <taxon>Euheterodonta</taxon>
        <taxon>Imparidentia</taxon>
        <taxon>Neoheterodontei</taxon>
        <taxon>Myida</taxon>
        <taxon>Dreissenoidea</taxon>
        <taxon>Dreissenidae</taxon>
        <taxon>Dreissena</taxon>
    </lineage>
</organism>
<evidence type="ECO:0000313" key="5">
    <source>
        <dbReference type="Proteomes" id="UP000828390"/>
    </source>
</evidence>
<sequence length="434" mass="49061">MGTHWQYADSFADTNLKMLENVALCDVTLEAGNEKKQIKCHKFILASRSPVFYAMFCGTLAESKDVICLPDIEPSTLEVFLRYLYNGKIEINAATVLSILYAGKKYDIPGLECKCKAFLNENIDTENVCTVLDQAMLFDDEDLKAKSLEFIIGRSNEVLKSDAFVGMSKSGLQEVLKLDTIDASESELYVACKRWAARRCKAADKQETDANIRKELGDEVIYQIRFPAMTLEEFTNVVASENILSEREMLNVYRSIGNKQIDSMFNNKERSFKREKFLFVRCQTLEERWLCNGSEDGLCFTVSKDCKMTAVDLFLPVEEGSVSGYLEILNGSAVIHTQNVTLKYTEGAKHTLVNLTQPIKLFTGTKYTIRQRLTGTFVYYCGTCHSNITMQGLTLSLYNMNNFSPYRTSVSTGKFYGFELLIINKTSSCTNITQ</sequence>
<dbReference type="Pfam" id="PF08005">
    <property type="entry name" value="PHR"/>
    <property type="match status" value="1"/>
</dbReference>
<comment type="caution">
    <text evidence="4">The sequence shown here is derived from an EMBL/GenBank/DDBJ whole genome shotgun (WGS) entry which is preliminary data.</text>
</comment>
<name>A0A9D4F9Y6_DREPO</name>
<accession>A0A9D4F9Y6</accession>
<dbReference type="InterPro" id="IPR012983">
    <property type="entry name" value="PHR"/>
</dbReference>
<evidence type="ECO:0000256" key="1">
    <source>
        <dbReference type="ARBA" id="ARBA00004496"/>
    </source>
</evidence>
<dbReference type="InterPro" id="IPR011333">
    <property type="entry name" value="SKP1/BTB/POZ_sf"/>
</dbReference>
<dbReference type="SMART" id="SM00875">
    <property type="entry name" value="BACK"/>
    <property type="match status" value="1"/>
</dbReference>
<dbReference type="PANTHER" id="PTHR45774:SF3">
    <property type="entry name" value="BTB (POZ) DOMAIN-CONTAINING 2B-RELATED"/>
    <property type="match status" value="1"/>
</dbReference>
<dbReference type="Pfam" id="PF00651">
    <property type="entry name" value="BTB"/>
    <property type="match status" value="1"/>
</dbReference>
<keyword evidence="2" id="KW-0963">Cytoplasm</keyword>
<dbReference type="PANTHER" id="PTHR45774">
    <property type="entry name" value="BTB/POZ DOMAIN-CONTAINING"/>
    <property type="match status" value="1"/>
</dbReference>
<dbReference type="EMBL" id="JAIWYP010000007">
    <property type="protein sequence ID" value="KAH3792735.1"/>
    <property type="molecule type" value="Genomic_DNA"/>
</dbReference>
<dbReference type="Pfam" id="PF07707">
    <property type="entry name" value="BACK"/>
    <property type="match status" value="1"/>
</dbReference>
<dbReference type="InterPro" id="IPR038648">
    <property type="entry name" value="PHR_sf"/>
</dbReference>
<evidence type="ECO:0000256" key="2">
    <source>
        <dbReference type="ARBA" id="ARBA00022490"/>
    </source>
</evidence>
<dbReference type="PROSITE" id="PS50097">
    <property type="entry name" value="BTB"/>
    <property type="match status" value="1"/>
</dbReference>
<keyword evidence="5" id="KW-1185">Reference proteome</keyword>
<evidence type="ECO:0000259" key="3">
    <source>
        <dbReference type="PROSITE" id="PS50097"/>
    </source>
</evidence>
<dbReference type="Gene3D" id="3.30.710.10">
    <property type="entry name" value="Potassium Channel Kv1.1, Chain A"/>
    <property type="match status" value="1"/>
</dbReference>
<reference evidence="4" key="2">
    <citation type="submission" date="2020-11" db="EMBL/GenBank/DDBJ databases">
        <authorList>
            <person name="McCartney M.A."/>
            <person name="Auch B."/>
            <person name="Kono T."/>
            <person name="Mallez S."/>
            <person name="Becker A."/>
            <person name="Gohl D.M."/>
            <person name="Silverstein K.A.T."/>
            <person name="Koren S."/>
            <person name="Bechman K.B."/>
            <person name="Herman A."/>
            <person name="Abrahante J.E."/>
            <person name="Garbe J."/>
        </authorList>
    </citation>
    <scope>NUCLEOTIDE SEQUENCE</scope>
    <source>
        <strain evidence="4">Duluth1</strain>
        <tissue evidence="4">Whole animal</tissue>
    </source>
</reference>